<dbReference type="Proteomes" id="UP000244677">
    <property type="component" value="Chromosome"/>
</dbReference>
<feature type="signal peptide" evidence="1">
    <location>
        <begin position="1"/>
        <end position="20"/>
    </location>
</feature>
<name>A0A2S1LRT5_9FLAO</name>
<keyword evidence="3" id="KW-1185">Reference proteome</keyword>
<dbReference type="KEGG" id="fki:FK004_14990"/>
<keyword evidence="1" id="KW-0732">Signal</keyword>
<dbReference type="OrthoDB" id="1372254at2"/>
<proteinExistence type="predicted"/>
<dbReference type="EMBL" id="CP020919">
    <property type="protein sequence ID" value="AWG26439.1"/>
    <property type="molecule type" value="Genomic_DNA"/>
</dbReference>
<evidence type="ECO:0000313" key="2">
    <source>
        <dbReference type="EMBL" id="AWG26439.1"/>
    </source>
</evidence>
<dbReference type="AlphaFoldDB" id="A0A2S1LRT5"/>
<organism evidence="2 3">
    <name type="scientific">Flavobacterium kingsejongi</name>
    <dbReference type="NCBI Taxonomy" id="1678728"/>
    <lineage>
        <taxon>Bacteria</taxon>
        <taxon>Pseudomonadati</taxon>
        <taxon>Bacteroidota</taxon>
        <taxon>Flavobacteriia</taxon>
        <taxon>Flavobacteriales</taxon>
        <taxon>Flavobacteriaceae</taxon>
        <taxon>Flavobacterium</taxon>
    </lineage>
</organism>
<dbReference type="RefSeq" id="WP_108737964.1">
    <property type="nucleotide sequence ID" value="NZ_CP020919.1"/>
</dbReference>
<reference evidence="2 3" key="1">
    <citation type="submission" date="2017-04" db="EMBL/GenBank/DDBJ databases">
        <title>Complete genome sequence of Flavobacterium kingsejong AJ004.</title>
        <authorList>
            <person name="Lee P.C."/>
        </authorList>
    </citation>
    <scope>NUCLEOTIDE SEQUENCE [LARGE SCALE GENOMIC DNA]</scope>
    <source>
        <strain evidence="2 3">AJ004</strain>
    </source>
</reference>
<gene>
    <name evidence="2" type="ORF">FK004_14990</name>
</gene>
<feature type="chain" id="PRO_5015546168" evidence="1">
    <location>
        <begin position="21"/>
        <end position="192"/>
    </location>
</feature>
<evidence type="ECO:0000313" key="3">
    <source>
        <dbReference type="Proteomes" id="UP000244677"/>
    </source>
</evidence>
<accession>A0A2S1LRT5</accession>
<sequence>MKRLLLTLFFFGTLTLTAQKNCVYETNISDSIGTLKTTEKYLVNEMVFGNTTKYVFLSLMNVSGYPMLNFQTITKTKDFQKVSCFDKNSRIYFQLTNGKIYTLIAAEENNNCGTIIPDESKQYNINLLTSNFLFMKADLEDLKKYPVVLMRVRYGADNTVDYIFNKELKSDTIKGNYAPETYFINYFKCIEE</sequence>
<evidence type="ECO:0000256" key="1">
    <source>
        <dbReference type="SAM" id="SignalP"/>
    </source>
</evidence>
<protein>
    <submittedName>
        <fullName evidence="2">Uncharacterized protein</fullName>
    </submittedName>
</protein>